<comment type="caution">
    <text evidence="1">The sequence shown here is derived from an EMBL/GenBank/DDBJ whole genome shotgun (WGS) entry which is preliminary data.</text>
</comment>
<protein>
    <submittedName>
        <fullName evidence="1">Uncharacterized protein</fullName>
    </submittedName>
</protein>
<keyword evidence="2" id="KW-1185">Reference proteome</keyword>
<dbReference type="EMBL" id="VCAU01000025">
    <property type="protein sequence ID" value="KAF9890595.1"/>
    <property type="molecule type" value="Genomic_DNA"/>
</dbReference>
<name>A0AAD4CQ12_ASPNN</name>
<proteinExistence type="predicted"/>
<evidence type="ECO:0000313" key="1">
    <source>
        <dbReference type="EMBL" id="KAF9890595.1"/>
    </source>
</evidence>
<organism evidence="1 2">
    <name type="scientific">Aspergillus nanangensis</name>
    <dbReference type="NCBI Taxonomy" id="2582783"/>
    <lineage>
        <taxon>Eukaryota</taxon>
        <taxon>Fungi</taxon>
        <taxon>Dikarya</taxon>
        <taxon>Ascomycota</taxon>
        <taxon>Pezizomycotina</taxon>
        <taxon>Eurotiomycetes</taxon>
        <taxon>Eurotiomycetidae</taxon>
        <taxon>Eurotiales</taxon>
        <taxon>Aspergillaceae</taxon>
        <taxon>Aspergillus</taxon>
        <taxon>Aspergillus subgen. Circumdati</taxon>
    </lineage>
</organism>
<sequence>MHSLKKKRLTVAESDASKIVALESRLDEADLGLDPCALEKGLYNLIRNPSTPPPRPWSSSAPLFQPLSRRSHRKLQKPRWGSSRPCPWATVCPSGWGGTDRPSFAEHGRPCLFPAHRADFRSLPVGSVERLRGDSAADPIGPNPGGVACDGHLLAQDILEVAASCLKRAETTCGDGRSSTDDRTDSGAKDGSVYNIVNLHPFTWAALLDQLQQHGWEFNVVPFATWLQWLEASAGENTNPAVVLIPHYRTTYGPGGRRNTQRDSKTLRHGSTDLLAGGVLGHYARDWLDRWGAPRAMRLKAPSLSARPQVDRA</sequence>
<accession>A0AAD4CQ12</accession>
<reference evidence="1" key="1">
    <citation type="journal article" date="2019" name="Beilstein J. Org. Chem.">
        <title>Nanangenines: drimane sesquiterpenoids as the dominant metabolite cohort of a novel Australian fungus, Aspergillus nanangensis.</title>
        <authorList>
            <person name="Lacey H.J."/>
            <person name="Gilchrist C.L.M."/>
            <person name="Crombie A."/>
            <person name="Kalaitzis J.A."/>
            <person name="Vuong D."/>
            <person name="Rutledge P.J."/>
            <person name="Turner P."/>
            <person name="Pitt J.I."/>
            <person name="Lacey E."/>
            <person name="Chooi Y.H."/>
            <person name="Piggott A.M."/>
        </authorList>
    </citation>
    <scope>NUCLEOTIDE SEQUENCE</scope>
    <source>
        <strain evidence="1">MST-FP2251</strain>
    </source>
</reference>
<dbReference type="AlphaFoldDB" id="A0AAD4CQ12"/>
<reference evidence="1" key="2">
    <citation type="submission" date="2020-02" db="EMBL/GenBank/DDBJ databases">
        <authorList>
            <person name="Gilchrist C.L.M."/>
            <person name="Chooi Y.-H."/>
        </authorList>
    </citation>
    <scope>NUCLEOTIDE SEQUENCE</scope>
    <source>
        <strain evidence="1">MST-FP2251</strain>
    </source>
</reference>
<gene>
    <name evidence="1" type="ORF">FE257_005726</name>
</gene>
<dbReference type="Gene3D" id="3.40.50.720">
    <property type="entry name" value="NAD(P)-binding Rossmann-like Domain"/>
    <property type="match status" value="1"/>
</dbReference>
<evidence type="ECO:0000313" key="2">
    <source>
        <dbReference type="Proteomes" id="UP001194746"/>
    </source>
</evidence>
<dbReference type="Proteomes" id="UP001194746">
    <property type="component" value="Unassembled WGS sequence"/>
</dbReference>